<dbReference type="STRING" id="84029.CROST_24600"/>
<evidence type="ECO:0000313" key="1">
    <source>
        <dbReference type="EMBL" id="URZ11808.1"/>
    </source>
</evidence>
<dbReference type="AlphaFoldDB" id="A0A1S8M2F9"/>
<gene>
    <name evidence="1" type="ORF">CROST_025250</name>
</gene>
<sequence>MDKIKEKWTDMKAKIRKIKTKLRKNISNNKAEIVFFMGIISILTATFLVNKILFLYVLGIILIGFSLFIAKFIAK</sequence>
<dbReference type="RefSeq" id="WP_077834443.1">
    <property type="nucleotide sequence ID" value="NZ_CP096983.1"/>
</dbReference>
<dbReference type="EMBL" id="CP096983">
    <property type="protein sequence ID" value="URZ11808.1"/>
    <property type="molecule type" value="Genomic_DNA"/>
</dbReference>
<accession>A0A1S8M2F9</accession>
<dbReference type="KEGG" id="crw:CROST_025250"/>
<proteinExistence type="predicted"/>
<reference evidence="1 2" key="1">
    <citation type="submission" date="2022-04" db="EMBL/GenBank/DDBJ databases">
        <title>Genome sequence of C. roseum typestrain.</title>
        <authorList>
            <person name="Poehlein A."/>
            <person name="Schoch T."/>
            <person name="Duerre P."/>
            <person name="Daniel R."/>
        </authorList>
    </citation>
    <scope>NUCLEOTIDE SEQUENCE [LARGE SCALE GENOMIC DNA]</scope>
    <source>
        <strain evidence="1 2">DSM 7320</strain>
    </source>
</reference>
<organism evidence="1 2">
    <name type="scientific">Clostridium felsineum</name>
    <dbReference type="NCBI Taxonomy" id="36839"/>
    <lineage>
        <taxon>Bacteria</taxon>
        <taxon>Bacillati</taxon>
        <taxon>Bacillota</taxon>
        <taxon>Clostridia</taxon>
        <taxon>Eubacteriales</taxon>
        <taxon>Clostridiaceae</taxon>
        <taxon>Clostridium</taxon>
    </lineage>
</organism>
<protein>
    <submittedName>
        <fullName evidence="1">Uncharacterized protein</fullName>
    </submittedName>
</protein>
<keyword evidence="2" id="KW-1185">Reference proteome</keyword>
<dbReference type="Proteomes" id="UP000190951">
    <property type="component" value="Chromosome"/>
</dbReference>
<name>A0A1S8M2F9_9CLOT</name>
<evidence type="ECO:0000313" key="2">
    <source>
        <dbReference type="Proteomes" id="UP000190951"/>
    </source>
</evidence>